<dbReference type="InterPro" id="IPR036991">
    <property type="entry name" value="Fe_hydrogenase_ssu_sf"/>
</dbReference>
<dbReference type="SMR" id="A0A314KXD9"/>
<dbReference type="EMBL" id="MJEQ01000778">
    <property type="protein sequence ID" value="OIT34066.1"/>
    <property type="molecule type" value="Genomic_DNA"/>
</dbReference>
<name>A0A314KXD9_NICAT</name>
<evidence type="ECO:0000313" key="2">
    <source>
        <dbReference type="EMBL" id="OIT34066.1"/>
    </source>
</evidence>
<dbReference type="SUPFAM" id="SSF48674">
    <property type="entry name" value="Fe-only hydrogenase smaller subunit"/>
    <property type="match status" value="1"/>
</dbReference>
<gene>
    <name evidence="2" type="primary">NAR1_3</name>
    <name evidence="2" type="ORF">A4A49_62146</name>
</gene>
<dbReference type="STRING" id="49451.A0A314KXD9"/>
<dbReference type="GO" id="GO:0009055">
    <property type="term" value="F:electron transfer activity"/>
    <property type="evidence" value="ECO:0007669"/>
    <property type="project" value="InterPro"/>
</dbReference>
<dbReference type="AlphaFoldDB" id="A0A314KXD9"/>
<sequence>MLFVNVQVVVADPFNIPIIKGLYNEWLEQPGSEKAKRYLHTEYHPVVKSITSQLQNW</sequence>
<evidence type="ECO:0000313" key="3">
    <source>
        <dbReference type="Proteomes" id="UP000187609"/>
    </source>
</evidence>
<dbReference type="GO" id="GO:0005506">
    <property type="term" value="F:iron ion binding"/>
    <property type="evidence" value="ECO:0007669"/>
    <property type="project" value="InterPro"/>
</dbReference>
<dbReference type="InterPro" id="IPR003149">
    <property type="entry name" value="Fe_hydrogenase_ssu"/>
</dbReference>
<comment type="caution">
    <text evidence="2">The sequence shown here is derived from an EMBL/GenBank/DDBJ whole genome shotgun (WGS) entry which is preliminary data.</text>
</comment>
<organism evidence="2 3">
    <name type="scientific">Nicotiana attenuata</name>
    <name type="common">Coyote tobacco</name>
    <dbReference type="NCBI Taxonomy" id="49451"/>
    <lineage>
        <taxon>Eukaryota</taxon>
        <taxon>Viridiplantae</taxon>
        <taxon>Streptophyta</taxon>
        <taxon>Embryophyta</taxon>
        <taxon>Tracheophyta</taxon>
        <taxon>Spermatophyta</taxon>
        <taxon>Magnoliopsida</taxon>
        <taxon>eudicotyledons</taxon>
        <taxon>Gunneridae</taxon>
        <taxon>Pentapetalae</taxon>
        <taxon>asterids</taxon>
        <taxon>lamiids</taxon>
        <taxon>Solanales</taxon>
        <taxon>Solanaceae</taxon>
        <taxon>Nicotianoideae</taxon>
        <taxon>Nicotianeae</taxon>
        <taxon>Nicotiana</taxon>
    </lineage>
</organism>
<dbReference type="Proteomes" id="UP000187609">
    <property type="component" value="Unassembled WGS sequence"/>
</dbReference>
<dbReference type="Gene3D" id="4.10.260.20">
    <property type="entry name" value="Iron hydrogenase, small subunit"/>
    <property type="match status" value="1"/>
</dbReference>
<dbReference type="Gramene" id="OIT34066">
    <property type="protein sequence ID" value="OIT34066"/>
    <property type="gene ID" value="A4A49_62146"/>
</dbReference>
<proteinExistence type="predicted"/>
<feature type="domain" description="Iron hydrogenase small subunit" evidence="1">
    <location>
        <begin position="17"/>
        <end position="45"/>
    </location>
</feature>
<dbReference type="Pfam" id="PF02256">
    <property type="entry name" value="Fe_hyd_SSU"/>
    <property type="match status" value="1"/>
</dbReference>
<protein>
    <submittedName>
        <fullName evidence="2">Protein nar1</fullName>
    </submittedName>
</protein>
<evidence type="ECO:0000259" key="1">
    <source>
        <dbReference type="Pfam" id="PF02256"/>
    </source>
</evidence>
<reference evidence="2" key="1">
    <citation type="submission" date="2016-11" db="EMBL/GenBank/DDBJ databases">
        <title>The genome of Nicotiana attenuata.</title>
        <authorList>
            <person name="Xu S."/>
            <person name="Brockmoeller T."/>
            <person name="Gaquerel E."/>
            <person name="Navarro A."/>
            <person name="Kuhl H."/>
            <person name="Gase K."/>
            <person name="Ling Z."/>
            <person name="Zhou W."/>
            <person name="Kreitzer C."/>
            <person name="Stanke M."/>
            <person name="Tang H."/>
            <person name="Lyons E."/>
            <person name="Pandey P."/>
            <person name="Pandey S.P."/>
            <person name="Timmermann B."/>
            <person name="Baldwin I.T."/>
        </authorList>
    </citation>
    <scope>NUCLEOTIDE SEQUENCE [LARGE SCALE GENOMIC DNA]</scope>
    <source>
        <strain evidence="2">UT</strain>
    </source>
</reference>
<keyword evidence="3" id="KW-1185">Reference proteome</keyword>
<accession>A0A314KXD9</accession>
<dbReference type="InterPro" id="IPR008953">
    <property type="entry name" value="Fe_hydrogenase_HydB"/>
</dbReference>
<dbReference type="GO" id="GO:0051536">
    <property type="term" value="F:iron-sulfur cluster binding"/>
    <property type="evidence" value="ECO:0007669"/>
    <property type="project" value="InterPro"/>
</dbReference>
<dbReference type="GO" id="GO:0008901">
    <property type="term" value="F:ferredoxin hydrogenase activity"/>
    <property type="evidence" value="ECO:0007669"/>
    <property type="project" value="InterPro"/>
</dbReference>